<organism evidence="6 7">
    <name type="scientific">Exophiala dermatitidis</name>
    <name type="common">Black yeast-like fungus</name>
    <name type="synonym">Wangiella dermatitidis</name>
    <dbReference type="NCBI Taxonomy" id="5970"/>
    <lineage>
        <taxon>Eukaryota</taxon>
        <taxon>Fungi</taxon>
        <taxon>Dikarya</taxon>
        <taxon>Ascomycota</taxon>
        <taxon>Pezizomycotina</taxon>
        <taxon>Eurotiomycetes</taxon>
        <taxon>Chaetothyriomycetidae</taxon>
        <taxon>Chaetothyriales</taxon>
        <taxon>Herpotrichiellaceae</taxon>
        <taxon>Exophiala</taxon>
    </lineage>
</organism>
<dbReference type="GO" id="GO:0008017">
    <property type="term" value="F:microtubule binding"/>
    <property type="evidence" value="ECO:0007669"/>
    <property type="project" value="InterPro"/>
</dbReference>
<gene>
    <name evidence="6" type="ORF">HRR80_003824</name>
</gene>
<feature type="region of interest" description="Disordered" evidence="4">
    <location>
        <begin position="783"/>
        <end position="953"/>
    </location>
</feature>
<evidence type="ECO:0000256" key="2">
    <source>
        <dbReference type="ARBA" id="ARBA00022490"/>
    </source>
</evidence>
<reference evidence="6" key="1">
    <citation type="submission" date="2023-01" db="EMBL/GenBank/DDBJ databases">
        <title>Exophiala dermititidis isolated from Cystic Fibrosis Patient.</title>
        <authorList>
            <person name="Kurbessoian T."/>
            <person name="Crocker A."/>
            <person name="Murante D."/>
            <person name="Hogan D.A."/>
            <person name="Stajich J.E."/>
        </authorList>
    </citation>
    <scope>NUCLEOTIDE SEQUENCE</scope>
    <source>
        <strain evidence="6">Ex8</strain>
    </source>
</reference>
<dbReference type="AlphaFoldDB" id="A0AAN6EZC8"/>
<dbReference type="Proteomes" id="UP001161757">
    <property type="component" value="Unassembled WGS sequence"/>
</dbReference>
<proteinExistence type="predicted"/>
<feature type="compositionally biased region" description="Low complexity" evidence="4">
    <location>
        <begin position="680"/>
        <end position="699"/>
    </location>
</feature>
<feature type="domain" description="GAR" evidence="5">
    <location>
        <begin position="690"/>
        <end position="768"/>
    </location>
</feature>
<feature type="compositionally biased region" description="Polar residues" evidence="4">
    <location>
        <begin position="550"/>
        <end position="569"/>
    </location>
</feature>
<feature type="compositionally biased region" description="Polar residues" evidence="4">
    <location>
        <begin position="810"/>
        <end position="826"/>
    </location>
</feature>
<feature type="region of interest" description="Disordered" evidence="4">
    <location>
        <begin position="1"/>
        <end position="30"/>
    </location>
</feature>
<dbReference type="PROSITE" id="PS51460">
    <property type="entry name" value="GAR"/>
    <property type="match status" value="1"/>
</dbReference>
<keyword evidence="2" id="KW-0963">Cytoplasm</keyword>
<evidence type="ECO:0000313" key="6">
    <source>
        <dbReference type="EMBL" id="KAJ8992725.1"/>
    </source>
</evidence>
<feature type="compositionally biased region" description="Polar residues" evidence="4">
    <location>
        <begin position="883"/>
        <end position="904"/>
    </location>
</feature>
<evidence type="ECO:0000256" key="3">
    <source>
        <dbReference type="ARBA" id="ARBA00023212"/>
    </source>
</evidence>
<feature type="compositionally biased region" description="Basic and acidic residues" evidence="4">
    <location>
        <begin position="402"/>
        <end position="411"/>
    </location>
</feature>
<evidence type="ECO:0000256" key="4">
    <source>
        <dbReference type="SAM" id="MobiDB-lite"/>
    </source>
</evidence>
<feature type="compositionally biased region" description="Low complexity" evidence="4">
    <location>
        <begin position="791"/>
        <end position="803"/>
    </location>
</feature>
<feature type="region of interest" description="Disordered" evidence="4">
    <location>
        <begin position="365"/>
        <end position="411"/>
    </location>
</feature>
<dbReference type="GO" id="GO:0005856">
    <property type="term" value="C:cytoskeleton"/>
    <property type="evidence" value="ECO:0007669"/>
    <property type="project" value="UniProtKB-SubCell"/>
</dbReference>
<comment type="caution">
    <text evidence="6">The sequence shown here is derived from an EMBL/GenBank/DDBJ whole genome shotgun (WGS) entry which is preliminary data.</text>
</comment>
<feature type="compositionally biased region" description="Low complexity" evidence="4">
    <location>
        <begin position="985"/>
        <end position="1035"/>
    </location>
</feature>
<feature type="region of interest" description="Disordered" evidence="4">
    <location>
        <begin position="340"/>
        <end position="359"/>
    </location>
</feature>
<evidence type="ECO:0000259" key="5">
    <source>
        <dbReference type="PROSITE" id="PS51460"/>
    </source>
</evidence>
<evidence type="ECO:0000256" key="1">
    <source>
        <dbReference type="ARBA" id="ARBA00004245"/>
    </source>
</evidence>
<feature type="region of interest" description="Disordered" evidence="4">
    <location>
        <begin position="671"/>
        <end position="715"/>
    </location>
</feature>
<feature type="compositionally biased region" description="Polar residues" evidence="4">
    <location>
        <begin position="630"/>
        <end position="644"/>
    </location>
</feature>
<feature type="compositionally biased region" description="Polar residues" evidence="4">
    <location>
        <begin position="514"/>
        <end position="534"/>
    </location>
</feature>
<dbReference type="SUPFAM" id="SSF143575">
    <property type="entry name" value="GAS2 domain-like"/>
    <property type="match status" value="1"/>
</dbReference>
<dbReference type="Gene3D" id="3.30.920.20">
    <property type="entry name" value="Gas2-like domain"/>
    <property type="match status" value="1"/>
</dbReference>
<dbReference type="InterPro" id="IPR036534">
    <property type="entry name" value="GAR_dom_sf"/>
</dbReference>
<evidence type="ECO:0000313" key="7">
    <source>
        <dbReference type="Proteomes" id="UP001161757"/>
    </source>
</evidence>
<name>A0AAN6EZC8_EXODE</name>
<dbReference type="Pfam" id="PF02187">
    <property type="entry name" value="GAS2"/>
    <property type="match status" value="1"/>
</dbReference>
<sequence>MAVSTPTVPRFPRFDPPIDSRSPSRSPRRKAQFAIKELDPLLGNLSPDSTLKALQATEIIPGGPAQDALASSIGDATPAEREIGIRAAFAAQKIREWRNELSQWSWPGKRERTLGLGFIPPREARQADTEYRGYLPQSLAEQYDARLEEIRDNLDSLGMEDIKDHVLEAHVPSASSPASPRFPSVRTSYGRMRDFTALITATVIQALPDLAKLNALLDTWDIRLRVLRALPTFLPAMQSTELAIEAAFKEVRDVELAQQVTAETLESRKLVLGGRVSDLGRWIDRLLDMLEGQEDSLPQSWIDKLEKIELDYATWVVDAQHLVLQNELLAKKVEASGDVTLPTSQDFEGPGPGEADHEKEVVPEPQISHLPGPFDGHSKTPDSPITTHVASRPKQKPSLKLDLPDQKGHKREISKVSIADSTYSTFSDISNAEIMDARTTSVLPSPKISLVENPFRTSRDELTWFGNPSAAQQQMATRPPVLQRASTASIEVVPKDQLREVMLRRTVSWDMLSQIPSSPESTPTKALRQLTGSASPGPKIPMPELEADFPSQSSPVRSADTSPLATPSLQVEPLHIQSKDQHPDTQLLPSLPRRSSKRAAVSGYALSSPRELLATQSTTPQESDQKAHTQKVSKQSPEASSPKTPRTAESLDDKIQDILTTLPTRIRLAKDTASLNSVQPSSKSSTRSSTPTPSLTLTPAKLEPSSRQSSTTDPDVSVYHLRRTGQHRDVPPVRLFVRTVGEGGRVMVRVGGGWADLGEYLKEYSLHHGGRAAVDGRLEVASFPSSGQKDSALTTSGAGASAGQVRRKTNSPSAIQTTFGHTSSPDPANPGRRTSSRPRSPELSRKSPRTAESWTPPPVPPIPSTFNTPSSAVKAATEAGRGTATSGEVQEKGSTTVKSPQPSDSGGWPASVRSSVTTSSSGVTTTTVMTPPITTTNYTPLGAAGPKPTGRRVASIGASNDAWVEGMVGKARVVSGGSSNMVHGPTTTTTTSTTTTITSSTPTTRRASYFGSSPSSNSSPVTVSSSPSVSSAASDAKSRRASLAMRPKSRLSLGDMSGIRRVFLRKKSDQAVR</sequence>
<keyword evidence="3" id="KW-0206">Cytoskeleton</keyword>
<feature type="region of interest" description="Disordered" evidence="4">
    <location>
        <begin position="514"/>
        <end position="655"/>
    </location>
</feature>
<comment type="subcellular location">
    <subcellularLocation>
        <location evidence="1">Cytoplasm</location>
        <location evidence="1">Cytoskeleton</location>
    </subcellularLocation>
</comment>
<accession>A0AAN6EZC8</accession>
<feature type="compositionally biased region" description="Low complexity" evidence="4">
    <location>
        <begin position="909"/>
        <end position="940"/>
    </location>
</feature>
<protein>
    <recommendedName>
        <fullName evidence="5">GAR domain-containing protein</fullName>
    </recommendedName>
</protein>
<feature type="region of interest" description="Disordered" evidence="4">
    <location>
        <begin position="975"/>
        <end position="1073"/>
    </location>
</feature>
<feature type="compositionally biased region" description="Polar residues" evidence="4">
    <location>
        <begin position="705"/>
        <end position="714"/>
    </location>
</feature>
<dbReference type="InterPro" id="IPR003108">
    <property type="entry name" value="GAR_dom"/>
</dbReference>
<dbReference type="EMBL" id="JAJGCB010000005">
    <property type="protein sequence ID" value="KAJ8992725.1"/>
    <property type="molecule type" value="Genomic_DNA"/>
</dbReference>